<dbReference type="GO" id="GO:0042597">
    <property type="term" value="C:periplasmic space"/>
    <property type="evidence" value="ECO:0007669"/>
    <property type="project" value="InterPro"/>
</dbReference>
<protein>
    <submittedName>
        <fullName evidence="2">Glycine betaine-binding periplasmic protein</fullName>
    </submittedName>
</protein>
<evidence type="ECO:0000259" key="1">
    <source>
        <dbReference type="Pfam" id="PF04069"/>
    </source>
</evidence>
<keyword evidence="3" id="KW-1185">Reference proteome</keyword>
<dbReference type="GO" id="GO:0022857">
    <property type="term" value="F:transmembrane transporter activity"/>
    <property type="evidence" value="ECO:0007669"/>
    <property type="project" value="InterPro"/>
</dbReference>
<sequence length="344" mass="37021">MRRKRARVACKTRLLVIGLGTQDWESKMKTTSAFKLTTATAVAALSVATAAFAADPDSCLAVRLSDVGWTDITATTATAAVILKNLGYEPDVKVLSVPVTYQSMKNKDIDVFLGNWMPAQKKDVQPYLDEKTVDSLGVNLEGAKYTLATNAKGVELGIKDFGDIGKHKDELDGKIYGIEPGNDGNRLVMTLIEKNEMGMGGLELVESSEQGMLAQVARAEKEGKPVVFLGWAPHPMNENFKMTYLTGGDSTFGPNFGGATVYTNTRAGYTTECPNVGKFISNLKFNLEMENQIMGKILNDGEDPQVAATEWLKANPNAVDPWLAGITTKDGKDALAAVKSGLGL</sequence>
<dbReference type="InterPro" id="IPR017783">
    <property type="entry name" value="ABC_choline_sub-bd"/>
</dbReference>
<dbReference type="GO" id="GO:0033265">
    <property type="term" value="F:choline binding"/>
    <property type="evidence" value="ECO:0007669"/>
    <property type="project" value="InterPro"/>
</dbReference>
<proteinExistence type="predicted"/>
<dbReference type="SUPFAM" id="SSF53850">
    <property type="entry name" value="Periplasmic binding protein-like II"/>
    <property type="match status" value="1"/>
</dbReference>
<gene>
    <name evidence="2" type="primary">proX</name>
    <name evidence="2" type="ORF">LPU83_2989</name>
</gene>
<organism evidence="2 3">
    <name type="scientific">Rhizobium favelukesii</name>
    <dbReference type="NCBI Taxonomy" id="348824"/>
    <lineage>
        <taxon>Bacteria</taxon>
        <taxon>Pseudomonadati</taxon>
        <taxon>Pseudomonadota</taxon>
        <taxon>Alphaproteobacteria</taxon>
        <taxon>Hyphomicrobiales</taxon>
        <taxon>Rhizobiaceae</taxon>
        <taxon>Rhizobium/Agrobacterium group</taxon>
        <taxon>Rhizobium</taxon>
    </lineage>
</organism>
<dbReference type="KEGG" id="rhl:LPU83_2989"/>
<name>W6REA6_9HYPH</name>
<evidence type="ECO:0000313" key="3">
    <source>
        <dbReference type="Proteomes" id="UP000019443"/>
    </source>
</evidence>
<dbReference type="NCBIfam" id="TIGR03414">
    <property type="entry name" value="ABC_choline_bnd"/>
    <property type="match status" value="1"/>
</dbReference>
<evidence type="ECO:0000313" key="2">
    <source>
        <dbReference type="EMBL" id="CDM58640.1"/>
    </source>
</evidence>
<dbReference type="CDD" id="cd13640">
    <property type="entry name" value="PBP2_ChoX"/>
    <property type="match status" value="1"/>
</dbReference>
<reference evidence="2" key="1">
    <citation type="submission" date="2013-11" db="EMBL/GenBank/DDBJ databases">
        <title>Draft genome sequence of the broad-host-range Rhizobium sp. LPU83 strain, a member of the low-genetic diversity Oregon-like Rhizobium sp. group.</title>
        <authorList>
            <person name="Wibberg D."/>
            <person name="Puehler A."/>
            <person name="Schlueter A."/>
        </authorList>
    </citation>
    <scope>NUCLEOTIDE SEQUENCE [LARGE SCALE GENOMIC DNA]</scope>
    <source>
        <strain evidence="2">LPU83</strain>
    </source>
</reference>
<dbReference type="GO" id="GO:0015871">
    <property type="term" value="P:choline transport"/>
    <property type="evidence" value="ECO:0007669"/>
    <property type="project" value="InterPro"/>
</dbReference>
<dbReference type="Gene3D" id="3.40.190.10">
    <property type="entry name" value="Periplasmic binding protein-like II"/>
    <property type="match status" value="1"/>
</dbReference>
<dbReference type="InterPro" id="IPR007210">
    <property type="entry name" value="ABC_Gly_betaine_transp_sub-bd"/>
</dbReference>
<dbReference type="Proteomes" id="UP000019443">
    <property type="component" value="Chromosome"/>
</dbReference>
<dbReference type="HOGENOM" id="CLU_008673_1_1_5"/>
<feature type="domain" description="ABC-type glycine betaine transport system substrate-binding" evidence="1">
    <location>
        <begin position="62"/>
        <end position="313"/>
    </location>
</feature>
<dbReference type="EMBL" id="HG916852">
    <property type="protein sequence ID" value="CDM58640.1"/>
    <property type="molecule type" value="Genomic_DNA"/>
</dbReference>
<dbReference type="Pfam" id="PF04069">
    <property type="entry name" value="OpuAC"/>
    <property type="match status" value="1"/>
</dbReference>
<dbReference type="GO" id="GO:0043190">
    <property type="term" value="C:ATP-binding cassette (ABC) transporter complex"/>
    <property type="evidence" value="ECO:0007669"/>
    <property type="project" value="InterPro"/>
</dbReference>
<dbReference type="PATRIC" id="fig|348824.6.peg.3222"/>
<dbReference type="AlphaFoldDB" id="W6REA6"/>
<dbReference type="eggNOG" id="COG2113">
    <property type="taxonomic scope" value="Bacteria"/>
</dbReference>
<accession>W6REA6</accession>
<dbReference type="Gene3D" id="3.40.190.100">
    <property type="entry name" value="Glycine betaine-binding periplasmic protein, domain 2"/>
    <property type="match status" value="1"/>
</dbReference>